<comment type="caution">
    <text evidence="4">The sequence shown here is derived from an EMBL/GenBank/DDBJ whole genome shotgun (WGS) entry which is preliminary data.</text>
</comment>
<dbReference type="CDD" id="cd03188">
    <property type="entry name" value="GST_C_Beta"/>
    <property type="match status" value="1"/>
</dbReference>
<name>A0ABV1RMS6_9ALTE</name>
<feature type="domain" description="GST N-terminal" evidence="2">
    <location>
        <begin position="1"/>
        <end position="80"/>
    </location>
</feature>
<dbReference type="PANTHER" id="PTHR44051:SF8">
    <property type="entry name" value="GLUTATHIONE S-TRANSFERASE GSTA"/>
    <property type="match status" value="1"/>
</dbReference>
<proteinExistence type="inferred from homology"/>
<dbReference type="InterPro" id="IPR036282">
    <property type="entry name" value="Glutathione-S-Trfase_C_sf"/>
</dbReference>
<dbReference type="SFLD" id="SFLDG00358">
    <property type="entry name" value="Main_(cytGST)"/>
    <property type="match status" value="1"/>
</dbReference>
<evidence type="ECO:0000313" key="4">
    <source>
        <dbReference type="EMBL" id="MER2494022.1"/>
    </source>
</evidence>
<dbReference type="Gene3D" id="3.40.30.10">
    <property type="entry name" value="Glutaredoxin"/>
    <property type="match status" value="1"/>
</dbReference>
<organism evidence="4 5">
    <name type="scientific">Catenovulum sediminis</name>
    <dbReference type="NCBI Taxonomy" id="1740262"/>
    <lineage>
        <taxon>Bacteria</taxon>
        <taxon>Pseudomonadati</taxon>
        <taxon>Pseudomonadota</taxon>
        <taxon>Gammaproteobacteria</taxon>
        <taxon>Alteromonadales</taxon>
        <taxon>Alteromonadaceae</taxon>
        <taxon>Catenovulum</taxon>
    </lineage>
</organism>
<dbReference type="RefSeq" id="WP_350403044.1">
    <property type="nucleotide sequence ID" value="NZ_JBELOE010000280.1"/>
</dbReference>
<dbReference type="SFLD" id="SFLDS00019">
    <property type="entry name" value="Glutathione_Transferase_(cytos"/>
    <property type="match status" value="1"/>
</dbReference>
<reference evidence="4 5" key="1">
    <citation type="submission" date="2024-06" db="EMBL/GenBank/DDBJ databases">
        <authorList>
            <person name="Chen R.Y."/>
        </authorList>
    </citation>
    <scope>NUCLEOTIDE SEQUENCE [LARGE SCALE GENOMIC DNA]</scope>
    <source>
        <strain evidence="4 5">D2</strain>
    </source>
</reference>
<dbReference type="InterPro" id="IPR004045">
    <property type="entry name" value="Glutathione_S-Trfase_N"/>
</dbReference>
<dbReference type="PROSITE" id="PS50404">
    <property type="entry name" value="GST_NTER"/>
    <property type="match status" value="1"/>
</dbReference>
<feature type="domain" description="GST C-terminal" evidence="3">
    <location>
        <begin position="86"/>
        <end position="216"/>
    </location>
</feature>
<dbReference type="InterPro" id="IPR036249">
    <property type="entry name" value="Thioredoxin-like_sf"/>
</dbReference>
<dbReference type="SFLD" id="SFLDG01150">
    <property type="entry name" value="Main.1:_Beta-like"/>
    <property type="match status" value="1"/>
</dbReference>
<dbReference type="InterPro" id="IPR004046">
    <property type="entry name" value="GST_C"/>
</dbReference>
<dbReference type="PROSITE" id="PS50405">
    <property type="entry name" value="GST_CTER"/>
    <property type="match status" value="1"/>
</dbReference>
<dbReference type="PANTHER" id="PTHR44051">
    <property type="entry name" value="GLUTATHIONE S-TRANSFERASE-RELATED"/>
    <property type="match status" value="1"/>
</dbReference>
<dbReference type="EMBL" id="JBELOE010000280">
    <property type="protein sequence ID" value="MER2494022.1"/>
    <property type="molecule type" value="Genomic_DNA"/>
</dbReference>
<sequence length="219" mass="25286">MYKLYYQPGWSSMAPHFLLAEMGVEFQLKLVDVEAKEHKSPDFLKLNPTGRIPVLTDDSLALFESAAICLYVCDKEPKTHMMPEVGTVERAKCYQWLAYLNSTVQTEMDMLFYPNNHTTDATSAPAIAERQEQRLMAMFEILDNELAQQNYLQQNYLVGDKMTVCDCFLLMLVMWGHEEFKVSPLTMPNLSRFFKNIIQKQSVQAVCEVEQLDLNDYVV</sequence>
<dbReference type="Proteomes" id="UP001467690">
    <property type="component" value="Unassembled WGS sequence"/>
</dbReference>
<protein>
    <submittedName>
        <fullName evidence="4">Glutathione S-transferase family protein</fullName>
    </submittedName>
</protein>
<dbReference type="Pfam" id="PF00043">
    <property type="entry name" value="GST_C"/>
    <property type="match status" value="1"/>
</dbReference>
<comment type="similarity">
    <text evidence="1">Belongs to the GST superfamily.</text>
</comment>
<gene>
    <name evidence="4" type="ORF">ABS311_19275</name>
</gene>
<evidence type="ECO:0000256" key="1">
    <source>
        <dbReference type="RuleBase" id="RU003494"/>
    </source>
</evidence>
<dbReference type="SUPFAM" id="SSF52833">
    <property type="entry name" value="Thioredoxin-like"/>
    <property type="match status" value="1"/>
</dbReference>
<evidence type="ECO:0000313" key="5">
    <source>
        <dbReference type="Proteomes" id="UP001467690"/>
    </source>
</evidence>
<evidence type="ECO:0000259" key="2">
    <source>
        <dbReference type="PROSITE" id="PS50404"/>
    </source>
</evidence>
<accession>A0ABV1RMS6</accession>
<dbReference type="Gene3D" id="1.20.1050.10">
    <property type="match status" value="1"/>
</dbReference>
<dbReference type="SUPFAM" id="SSF47616">
    <property type="entry name" value="GST C-terminal domain-like"/>
    <property type="match status" value="1"/>
</dbReference>
<dbReference type="Pfam" id="PF02798">
    <property type="entry name" value="GST_N"/>
    <property type="match status" value="1"/>
</dbReference>
<dbReference type="InterPro" id="IPR040079">
    <property type="entry name" value="Glutathione_S-Trfase"/>
</dbReference>
<evidence type="ECO:0000259" key="3">
    <source>
        <dbReference type="PROSITE" id="PS50405"/>
    </source>
</evidence>
<keyword evidence="5" id="KW-1185">Reference proteome</keyword>
<dbReference type="CDD" id="cd03057">
    <property type="entry name" value="GST_N_Beta"/>
    <property type="match status" value="1"/>
</dbReference>
<dbReference type="InterPro" id="IPR010987">
    <property type="entry name" value="Glutathione-S-Trfase_C-like"/>
</dbReference>